<organism evidence="1 2">
    <name type="scientific">Calicophoron daubneyi</name>
    <name type="common">Rumen fluke</name>
    <name type="synonym">Paramphistomum daubneyi</name>
    <dbReference type="NCBI Taxonomy" id="300641"/>
    <lineage>
        <taxon>Eukaryota</taxon>
        <taxon>Metazoa</taxon>
        <taxon>Spiralia</taxon>
        <taxon>Lophotrochozoa</taxon>
        <taxon>Platyhelminthes</taxon>
        <taxon>Trematoda</taxon>
        <taxon>Digenea</taxon>
        <taxon>Plagiorchiida</taxon>
        <taxon>Pronocephalata</taxon>
        <taxon>Paramphistomoidea</taxon>
        <taxon>Paramphistomidae</taxon>
        <taxon>Calicophoron</taxon>
    </lineage>
</organism>
<evidence type="ECO:0000313" key="2">
    <source>
        <dbReference type="Proteomes" id="UP001497525"/>
    </source>
</evidence>
<accession>A0AAV2TBK9</accession>
<proteinExistence type="predicted"/>
<dbReference type="AlphaFoldDB" id="A0AAV2TBK9"/>
<protein>
    <submittedName>
        <fullName evidence="1">Uncharacterized protein</fullName>
    </submittedName>
</protein>
<comment type="caution">
    <text evidence="1">The sequence shown here is derived from an EMBL/GenBank/DDBJ whole genome shotgun (WGS) entry which is preliminary data.</text>
</comment>
<reference evidence="1" key="1">
    <citation type="submission" date="2024-06" db="EMBL/GenBank/DDBJ databases">
        <authorList>
            <person name="Liu X."/>
            <person name="Lenzi L."/>
            <person name="Haldenby T S."/>
            <person name="Uol C."/>
        </authorList>
    </citation>
    <scope>NUCLEOTIDE SEQUENCE</scope>
</reference>
<name>A0AAV2TBK9_CALDB</name>
<dbReference type="Proteomes" id="UP001497525">
    <property type="component" value="Unassembled WGS sequence"/>
</dbReference>
<dbReference type="EMBL" id="CAXLJL010000179">
    <property type="protein sequence ID" value="CAL5134125.1"/>
    <property type="molecule type" value="Genomic_DNA"/>
</dbReference>
<gene>
    <name evidence="1" type="ORF">CDAUBV1_LOCUS7351</name>
</gene>
<evidence type="ECO:0000313" key="1">
    <source>
        <dbReference type="EMBL" id="CAL5134125.1"/>
    </source>
</evidence>
<sequence>MTSRFTLTMAWAGLLHSSASRFFRAPIANIRSSAPSFEDLPKDVDSVDQSSEKTIVKRYKAGQGGDINLAIILGTVAGVKIFPMQSRPERDWAVLFLRTRSLRANVSGQEIDSALSSEDTVSANTENSVPSQRYKSISARVHVFDPRILPSVKRLKLGDRLFVSGFLSYYSRPGTDENKEKPLVNTCAVVARRLLFMGSGPPTDLEVDDDSRTFEDAKF</sequence>